<evidence type="ECO:0000256" key="2">
    <source>
        <dbReference type="SAM" id="SignalP"/>
    </source>
</evidence>
<evidence type="ECO:0008006" key="5">
    <source>
        <dbReference type="Google" id="ProtNLM"/>
    </source>
</evidence>
<dbReference type="Gene3D" id="2.60.40.1180">
    <property type="entry name" value="Golgi alpha-mannosidase II"/>
    <property type="match status" value="1"/>
</dbReference>
<feature type="chain" id="PRO_5046424791" description="Glycoside hydrolase" evidence="2">
    <location>
        <begin position="29"/>
        <end position="806"/>
    </location>
</feature>
<feature type="region of interest" description="Disordered" evidence="1">
    <location>
        <begin position="191"/>
        <end position="212"/>
    </location>
</feature>
<dbReference type="Gene3D" id="2.60.120.260">
    <property type="entry name" value="Galactose-binding domain-like"/>
    <property type="match status" value="1"/>
</dbReference>
<dbReference type="InterPro" id="IPR017853">
    <property type="entry name" value="GH"/>
</dbReference>
<reference evidence="3 4" key="1">
    <citation type="journal article" date="2024" name="Nat. Commun.">
        <title>Phylogenomics reveals the evolutionary origins of lichenization in chlorophyte algae.</title>
        <authorList>
            <person name="Puginier C."/>
            <person name="Libourel C."/>
            <person name="Otte J."/>
            <person name="Skaloud P."/>
            <person name="Haon M."/>
            <person name="Grisel S."/>
            <person name="Petersen M."/>
            <person name="Berrin J.G."/>
            <person name="Delaux P.M."/>
            <person name="Dal Grande F."/>
            <person name="Keller J."/>
        </authorList>
    </citation>
    <scope>NUCLEOTIDE SEQUENCE [LARGE SCALE GENOMIC DNA]</scope>
    <source>
        <strain evidence="3 4">SAG 216-7</strain>
    </source>
</reference>
<evidence type="ECO:0000313" key="3">
    <source>
        <dbReference type="EMBL" id="KAK9901597.1"/>
    </source>
</evidence>
<dbReference type="SUPFAM" id="SSF51445">
    <property type="entry name" value="(Trans)glycosidases"/>
    <property type="match status" value="1"/>
</dbReference>
<organism evidence="3 4">
    <name type="scientific">Coccomyxa subellipsoidea</name>
    <dbReference type="NCBI Taxonomy" id="248742"/>
    <lineage>
        <taxon>Eukaryota</taxon>
        <taxon>Viridiplantae</taxon>
        <taxon>Chlorophyta</taxon>
        <taxon>core chlorophytes</taxon>
        <taxon>Trebouxiophyceae</taxon>
        <taxon>Trebouxiophyceae incertae sedis</taxon>
        <taxon>Coccomyxaceae</taxon>
        <taxon>Coccomyxa</taxon>
    </lineage>
</organism>
<dbReference type="InterPro" id="IPR013780">
    <property type="entry name" value="Glyco_hydro_b"/>
</dbReference>
<feature type="signal peptide" evidence="2">
    <location>
        <begin position="1"/>
        <end position="28"/>
    </location>
</feature>
<accession>A0ABR2YBF9</accession>
<protein>
    <recommendedName>
        <fullName evidence="5">Glycoside hydrolase</fullName>
    </recommendedName>
</protein>
<keyword evidence="2" id="KW-0732">Signal</keyword>
<sequence>MIARRRRQQDALIAAFFASVLSLSVVDGKVPTNTSLLVTLSPATGQANASFAQLTAIIFTIGNGTAPAPSVGAVSFSRDGASFGSARLTPVNSSSTPGTYAGFMLTTLPSGDHKLVATFEGNSDLEASSSLPFYVTAGGATPGKHDTNVPDPFGKSGGSEESLGVTIQDPVDAASASDNFKNIAEDTQFTRGTSSWSSQGNSAVSASSTGGSAGNAPVRLGQGGYVWQALWSGINPNTAYVVSAQAWVDDGYGLAGVTFFTGAGVKLSAAGIRVSATASGSVTRGLFVAPPGAYFAALWVGKWSGGGQLQVAELQFGPLQSGTLSVDCGVTWRQLSASGPGINTNYLMDISPEWRNPGGPTFDQALKAMGARSMRYPGGEEANSYQWAPPPYGPTTKPQPVLTTTYGFPGGDFLFYHDWTRTFQGSVMDFDQFMGVAAALNVTDPYVIVNHDSVNVDGRYADPAWGYTQLKAAAVAWLQYIVRMGYPVRHFELSNESWKTNQAAQYAWALLDWAPALRAAHPGALIGANGPAGKTEVGDRDSGVAWWPQVLGAASSAIDFVATHPYPVYGWDYSDYLSGNYPNLQQGVIEADIAIQSFAAPADRERIRISVTETGVVDWNGKWSNAQADLGHALVAFDIMANALSHPRVDVAHFWTTRWRFGGFAPTNNPGSVADALNEDNTFTALGTALSLVSRYFAGGRLLQSGSSNTVRTWAVVPPGGNITIILLNKALTATQQEVSLLGACFGGGSSAPDLAPTEAWLFNGTSPTDLAPALNRLQDASQLVTASGGRLVFALPPHSITAVTL</sequence>
<proteinExistence type="predicted"/>
<feature type="compositionally biased region" description="Low complexity" evidence="1">
    <location>
        <begin position="194"/>
        <end position="212"/>
    </location>
</feature>
<gene>
    <name evidence="3" type="ORF">WJX75_003964</name>
</gene>
<evidence type="ECO:0000256" key="1">
    <source>
        <dbReference type="SAM" id="MobiDB-lite"/>
    </source>
</evidence>
<evidence type="ECO:0000313" key="4">
    <source>
        <dbReference type="Proteomes" id="UP001491310"/>
    </source>
</evidence>
<dbReference type="Gene3D" id="3.20.20.80">
    <property type="entry name" value="Glycosidases"/>
    <property type="match status" value="1"/>
</dbReference>
<keyword evidence="4" id="KW-1185">Reference proteome</keyword>
<comment type="caution">
    <text evidence="3">The sequence shown here is derived from an EMBL/GenBank/DDBJ whole genome shotgun (WGS) entry which is preliminary data.</text>
</comment>
<name>A0ABR2YBF9_9CHLO</name>
<dbReference type="Proteomes" id="UP001491310">
    <property type="component" value="Unassembled WGS sequence"/>
</dbReference>
<dbReference type="EMBL" id="JALJOT010000017">
    <property type="protein sequence ID" value="KAK9901597.1"/>
    <property type="molecule type" value="Genomic_DNA"/>
</dbReference>